<accession>A0A5B9NAR3</accession>
<gene>
    <name evidence="2" type="primary">44572_132</name>
</gene>
<feature type="compositionally biased region" description="Basic and acidic residues" evidence="1">
    <location>
        <begin position="1"/>
        <end position="25"/>
    </location>
</feature>
<feature type="region of interest" description="Disordered" evidence="1">
    <location>
        <begin position="1"/>
        <end position="31"/>
    </location>
</feature>
<evidence type="ECO:0000256" key="1">
    <source>
        <dbReference type="SAM" id="MobiDB-lite"/>
    </source>
</evidence>
<sequence length="31" mass="3698">MDDKLSKKRQEDAKKAWDKRVEGHTSPKKKE</sequence>
<dbReference type="Proteomes" id="UP000323023">
    <property type="component" value="Segment"/>
</dbReference>
<dbReference type="GeneID" id="55617545"/>
<protein>
    <submittedName>
        <fullName evidence="2">Uncharacterized protein</fullName>
    </submittedName>
</protein>
<name>A0A5B9NAR3_9CAUD</name>
<dbReference type="EMBL" id="MK813943">
    <property type="protein sequence ID" value="QEG09130.1"/>
    <property type="molecule type" value="Genomic_DNA"/>
</dbReference>
<dbReference type="RefSeq" id="YP_009847152.1">
    <property type="nucleotide sequence ID" value="NC_048773.1"/>
</dbReference>
<reference evidence="2 3" key="1">
    <citation type="submission" date="2019-04" db="EMBL/GenBank/DDBJ databases">
        <title>Nine Novel Phages from a Plateau Lake in Southwest China Provide Insights into Aeromonas Phage Diversity.</title>
        <authorList>
            <person name="Xiao W."/>
            <person name="Bai M."/>
            <person name="Wang Y."/>
            <person name="Cui X."/>
        </authorList>
    </citation>
    <scope>NUCLEOTIDE SEQUENCE [LARGE SCALE GENOMIC DNA]</scope>
</reference>
<proteinExistence type="predicted"/>
<evidence type="ECO:0000313" key="2">
    <source>
        <dbReference type="EMBL" id="QEG09130.1"/>
    </source>
</evidence>
<dbReference type="KEGG" id="vg:55617545"/>
<organism evidence="2 3">
    <name type="scientific">Aeromonas phage 4_4572</name>
    <dbReference type="NCBI Taxonomy" id="2588517"/>
    <lineage>
        <taxon>Viruses</taxon>
        <taxon>Duplodnaviria</taxon>
        <taxon>Heunggongvirae</taxon>
        <taxon>Uroviricota</taxon>
        <taxon>Caudoviricetes</taxon>
        <taxon>Grimontviridae</taxon>
        <taxon>Lahexavirus</taxon>
        <taxon>Lahexavirus lv44572</taxon>
    </lineage>
</organism>
<evidence type="ECO:0000313" key="3">
    <source>
        <dbReference type="Proteomes" id="UP000323023"/>
    </source>
</evidence>
<keyword evidence="3" id="KW-1185">Reference proteome</keyword>